<protein>
    <submittedName>
        <fullName evidence="2">Lactate utilization protein</fullName>
    </submittedName>
</protein>
<name>A0ABT2TGT1_9FIRM</name>
<organism evidence="2 3">
    <name type="scientific">Brotonthovivens ammoniilytica</name>
    <dbReference type="NCBI Taxonomy" id="2981725"/>
    <lineage>
        <taxon>Bacteria</taxon>
        <taxon>Bacillati</taxon>
        <taxon>Bacillota</taxon>
        <taxon>Clostridia</taxon>
        <taxon>Lachnospirales</taxon>
        <taxon>Lachnospiraceae</taxon>
        <taxon>Brotonthovivens</taxon>
    </lineage>
</organism>
<dbReference type="Pfam" id="PF02589">
    <property type="entry name" value="LUD_dom"/>
    <property type="match status" value="1"/>
</dbReference>
<dbReference type="PANTHER" id="PTHR36179:SF2">
    <property type="entry name" value="LUD DOMAIN-CONTAINING PROTEIN"/>
    <property type="match status" value="1"/>
</dbReference>
<sequence length="212" mass="23263">MDPKLIYFERAADTIIKNLQKRRMEGFYCKTRQEALKKALSFLSPGDCASSGGSMTLNQIGLMDALRADPDIKFIDRETGKNPEEMLDLQRHAFFSDYFFMSTNAITMDGELINIDGSGNRVSALIYGPKNVIIIAGMNKVTPDVHSAVKRVRGTASSPNCIRLNKKTPCSVTGICGNCLGDDSICSQTVITRRSGIVGRIKVILVGEELGY</sequence>
<dbReference type="PIRSF" id="PIRSF020269">
    <property type="entry name" value="DUF1121"/>
    <property type="match status" value="1"/>
</dbReference>
<dbReference type="RefSeq" id="WP_158423814.1">
    <property type="nucleotide sequence ID" value="NZ_JAOQJQ010000001.1"/>
</dbReference>
<dbReference type="Proteomes" id="UP001652442">
    <property type="component" value="Unassembled WGS sequence"/>
</dbReference>
<evidence type="ECO:0000313" key="3">
    <source>
        <dbReference type="Proteomes" id="UP001652442"/>
    </source>
</evidence>
<reference evidence="2 3" key="1">
    <citation type="journal article" date="2021" name="ISME Commun">
        <title>Automated analysis of genomic sequences facilitates high-throughput and comprehensive description of bacteria.</title>
        <authorList>
            <person name="Hitch T.C.A."/>
        </authorList>
    </citation>
    <scope>NUCLEOTIDE SEQUENCE [LARGE SCALE GENOMIC DNA]</scope>
    <source>
        <strain evidence="2 3">Sanger_109</strain>
    </source>
</reference>
<dbReference type="EMBL" id="JAOQJQ010000001">
    <property type="protein sequence ID" value="MCU6760936.1"/>
    <property type="molecule type" value="Genomic_DNA"/>
</dbReference>
<dbReference type="InterPro" id="IPR009501">
    <property type="entry name" value="UCP020269"/>
</dbReference>
<evidence type="ECO:0000259" key="1">
    <source>
        <dbReference type="Pfam" id="PF02589"/>
    </source>
</evidence>
<feature type="domain" description="LUD" evidence="1">
    <location>
        <begin position="15"/>
        <end position="206"/>
    </location>
</feature>
<dbReference type="PANTHER" id="PTHR36179">
    <property type="entry name" value="LUD_DOM DOMAIN-CONTAINING PROTEIN"/>
    <property type="match status" value="1"/>
</dbReference>
<comment type="caution">
    <text evidence="2">The sequence shown here is derived from an EMBL/GenBank/DDBJ whole genome shotgun (WGS) entry which is preliminary data.</text>
</comment>
<accession>A0ABT2TGT1</accession>
<proteinExistence type="predicted"/>
<evidence type="ECO:0000313" key="2">
    <source>
        <dbReference type="EMBL" id="MCU6760936.1"/>
    </source>
</evidence>
<dbReference type="InterPro" id="IPR003741">
    <property type="entry name" value="LUD_dom"/>
</dbReference>
<keyword evidence="3" id="KW-1185">Reference proteome</keyword>
<gene>
    <name evidence="2" type="ORF">OCV88_01130</name>
</gene>